<dbReference type="GO" id="GO:0016020">
    <property type="term" value="C:membrane"/>
    <property type="evidence" value="ECO:0007669"/>
    <property type="project" value="UniProtKB-SubCell"/>
</dbReference>
<feature type="transmembrane region" description="Helical" evidence="6">
    <location>
        <begin position="284"/>
        <end position="305"/>
    </location>
</feature>
<name>A0A0K2LFD7_9LACO</name>
<comment type="subcellular location">
    <subcellularLocation>
        <location evidence="1">Membrane</location>
        <topology evidence="1">Multi-pass membrane protein</topology>
    </subcellularLocation>
</comment>
<feature type="transmembrane region" description="Helical" evidence="6">
    <location>
        <begin position="238"/>
        <end position="264"/>
    </location>
</feature>
<protein>
    <submittedName>
        <fullName evidence="7">1,4-dihydroxy-2-naphthoate prenyltransferase</fullName>
    </submittedName>
</protein>
<feature type="transmembrane region" description="Helical" evidence="6">
    <location>
        <begin position="119"/>
        <end position="136"/>
    </location>
</feature>
<keyword evidence="4 6" id="KW-1133">Transmembrane helix</keyword>
<evidence type="ECO:0000256" key="5">
    <source>
        <dbReference type="ARBA" id="ARBA00023136"/>
    </source>
</evidence>
<evidence type="ECO:0000313" key="7">
    <source>
        <dbReference type="EMBL" id="ALB30014.1"/>
    </source>
</evidence>
<dbReference type="GO" id="GO:0009234">
    <property type="term" value="P:menaquinone biosynthetic process"/>
    <property type="evidence" value="ECO:0007669"/>
    <property type="project" value="TreeGrafter"/>
</dbReference>
<feature type="transmembrane region" description="Helical" evidence="6">
    <location>
        <begin position="92"/>
        <end position="112"/>
    </location>
</feature>
<keyword evidence="8" id="KW-1185">Reference proteome</keyword>
<gene>
    <name evidence="7" type="ORF">JP39_11960</name>
</gene>
<dbReference type="AlphaFoldDB" id="A0A0K2LFD7"/>
<dbReference type="EMBL" id="CP012559">
    <property type="protein sequence ID" value="ALB30014.1"/>
    <property type="molecule type" value="Genomic_DNA"/>
</dbReference>
<feature type="transmembrane region" description="Helical" evidence="6">
    <location>
        <begin position="148"/>
        <end position="167"/>
    </location>
</feature>
<evidence type="ECO:0000313" key="8">
    <source>
        <dbReference type="Proteomes" id="UP000061546"/>
    </source>
</evidence>
<proteinExistence type="predicted"/>
<keyword evidence="3 6" id="KW-0812">Transmembrane</keyword>
<evidence type="ECO:0000256" key="2">
    <source>
        <dbReference type="ARBA" id="ARBA00022679"/>
    </source>
</evidence>
<reference evidence="7 8" key="1">
    <citation type="submission" date="2015-08" db="EMBL/GenBank/DDBJ databases">
        <title>Genomic sequence of Lactobacillus heilongjiangensis DSM 28069, isolated from Chinese traditional pickle.</title>
        <authorList>
            <person name="Jiang X."/>
            <person name="Zheng B."/>
            <person name="Cheng H."/>
        </authorList>
    </citation>
    <scope>NUCLEOTIDE SEQUENCE [LARGE SCALE GENOMIC DNA]</scope>
    <source>
        <strain evidence="7 8">DSM 28069</strain>
    </source>
</reference>
<feature type="transmembrane region" description="Helical" evidence="6">
    <location>
        <begin position="179"/>
        <end position="199"/>
    </location>
</feature>
<dbReference type="KEGG" id="lhi:JP39_11960"/>
<dbReference type="NCBIfam" id="NF004752">
    <property type="entry name" value="PRK06080.1-4"/>
    <property type="match status" value="1"/>
</dbReference>
<feature type="transmembrane region" description="Helical" evidence="6">
    <location>
        <begin position="41"/>
        <end position="58"/>
    </location>
</feature>
<organism evidence="7 8">
    <name type="scientific">Companilactobacillus heilongjiangensis</name>
    <dbReference type="NCBI Taxonomy" id="1074467"/>
    <lineage>
        <taxon>Bacteria</taxon>
        <taxon>Bacillati</taxon>
        <taxon>Bacillota</taxon>
        <taxon>Bacilli</taxon>
        <taxon>Lactobacillales</taxon>
        <taxon>Lactobacillaceae</taxon>
        <taxon>Companilactobacillus</taxon>
    </lineage>
</organism>
<dbReference type="PANTHER" id="PTHR13929:SF0">
    <property type="entry name" value="UBIA PRENYLTRANSFERASE DOMAIN-CONTAINING PROTEIN 1"/>
    <property type="match status" value="1"/>
</dbReference>
<evidence type="ECO:0000256" key="1">
    <source>
        <dbReference type="ARBA" id="ARBA00004141"/>
    </source>
</evidence>
<dbReference type="GO" id="GO:0042371">
    <property type="term" value="P:vitamin K biosynthetic process"/>
    <property type="evidence" value="ECO:0007669"/>
    <property type="project" value="TreeGrafter"/>
</dbReference>
<evidence type="ECO:0000256" key="6">
    <source>
        <dbReference type="SAM" id="Phobius"/>
    </source>
</evidence>
<evidence type="ECO:0000256" key="3">
    <source>
        <dbReference type="ARBA" id="ARBA00022692"/>
    </source>
</evidence>
<dbReference type="CDD" id="cd13962">
    <property type="entry name" value="PT_UbiA_UBIAD1"/>
    <property type="match status" value="1"/>
</dbReference>
<dbReference type="PANTHER" id="PTHR13929">
    <property type="entry name" value="1,4-DIHYDROXY-2-NAPHTHOATE OCTAPRENYLTRANSFERASE"/>
    <property type="match status" value="1"/>
</dbReference>
<dbReference type="Proteomes" id="UP000061546">
    <property type="component" value="Chromosome"/>
</dbReference>
<keyword evidence="2 7" id="KW-0808">Transferase</keyword>
<dbReference type="InterPro" id="IPR026046">
    <property type="entry name" value="UBIAD1"/>
</dbReference>
<accession>A0A0K2LFD7</accession>
<keyword evidence="5 6" id="KW-0472">Membrane</keyword>
<sequence length="307" mass="34589">MIFLKPSVFFELVEIKAKTASIFPFIMGTLYSYYHWHSINALDLILFFIAMFLFNMAVDINDNYWDYKNATGVESFRRDTNVIGVNHLNIHLIGWIDFSFTAIAAIIGLFIVSRTGWPLLFLGLFSFAVGFFYAGGPWPINRGPLGELFSGFTMGYVIYLIAIYINVVNNPIVILDAKFYGDALLSSLLTVFSISNLLLANNIADQKEDINLGRKTLVYYLGKANAIFILKSLYVLGYLALVCSVILGILPKMMLLTFLITPIVYKNAKAFSKNPIKKKTFPLIIKNLLLITLTETVAFILGVIFNF</sequence>
<dbReference type="GO" id="GO:0004659">
    <property type="term" value="F:prenyltransferase activity"/>
    <property type="evidence" value="ECO:0007669"/>
    <property type="project" value="InterPro"/>
</dbReference>
<dbReference type="STRING" id="1074467.JP39_11960"/>
<evidence type="ECO:0000256" key="4">
    <source>
        <dbReference type="ARBA" id="ARBA00022989"/>
    </source>
</evidence>
<dbReference type="InterPro" id="IPR000537">
    <property type="entry name" value="UbiA_prenyltransferase"/>
</dbReference>
<dbReference type="Pfam" id="PF01040">
    <property type="entry name" value="UbiA"/>
    <property type="match status" value="1"/>
</dbReference>